<evidence type="ECO:0000256" key="1">
    <source>
        <dbReference type="ARBA" id="ARBA00004141"/>
    </source>
</evidence>
<dbReference type="CDD" id="cd06261">
    <property type="entry name" value="TM_PBP2"/>
    <property type="match status" value="1"/>
</dbReference>
<keyword evidence="8" id="KW-1185">Reference proteome</keyword>
<dbReference type="GO" id="GO:0055085">
    <property type="term" value="P:transmembrane transport"/>
    <property type="evidence" value="ECO:0007669"/>
    <property type="project" value="InterPro"/>
</dbReference>
<dbReference type="PROSITE" id="PS50928">
    <property type="entry name" value="ABC_TM1"/>
    <property type="match status" value="1"/>
</dbReference>
<evidence type="ECO:0000256" key="3">
    <source>
        <dbReference type="ARBA" id="ARBA00022989"/>
    </source>
</evidence>
<dbReference type="InterPro" id="IPR049783">
    <property type="entry name" value="ABC_perm_TupB-like"/>
</dbReference>
<evidence type="ECO:0000256" key="2">
    <source>
        <dbReference type="ARBA" id="ARBA00022692"/>
    </source>
</evidence>
<comment type="subcellular location">
    <subcellularLocation>
        <location evidence="5">Cell membrane</location>
        <topology evidence="5">Multi-pass membrane protein</topology>
    </subcellularLocation>
    <subcellularLocation>
        <location evidence="1">Membrane</location>
        <topology evidence="1">Multi-pass membrane protein</topology>
    </subcellularLocation>
</comment>
<reference evidence="7 8" key="1">
    <citation type="journal article" date="2010" name="Stand. Genomic Sci.">
        <title>Complete genome sequence of Aminobacterium colombiense type strain (ALA-1).</title>
        <authorList>
            <person name="Chertkov O."/>
            <person name="Sikorski J."/>
            <person name="Brambilla E."/>
            <person name="Lapidus A."/>
            <person name="Copeland A."/>
            <person name="Glavina Del Rio T."/>
            <person name="Nolan M."/>
            <person name="Lucas S."/>
            <person name="Tice H."/>
            <person name="Cheng J.F."/>
            <person name="Han C."/>
            <person name="Detter J.C."/>
            <person name="Bruce D."/>
            <person name="Tapia R."/>
            <person name="Goodwin L."/>
            <person name="Pitluck S."/>
            <person name="Liolios K."/>
            <person name="Ivanova N."/>
            <person name="Mavromatis K."/>
            <person name="Ovchinnikova G."/>
            <person name="Pati A."/>
            <person name="Chen A."/>
            <person name="Palaniappan K."/>
            <person name="Land M."/>
            <person name="Hauser L."/>
            <person name="Chang Y.J."/>
            <person name="Jeffries C.D."/>
            <person name="Spring S."/>
            <person name="Rohde M."/>
            <person name="Goker M."/>
            <person name="Bristow J."/>
            <person name="Eisen J.A."/>
            <person name="Markowitz V."/>
            <person name="Hugenholtz P."/>
            <person name="Kyrpides N.C."/>
            <person name="Klenk H.P."/>
        </authorList>
    </citation>
    <scope>NUCLEOTIDE SEQUENCE [LARGE SCALE GENOMIC DNA]</scope>
    <source>
        <strain evidence="8">DSM 12261 / ALA-1</strain>
    </source>
</reference>
<dbReference type="InterPro" id="IPR000515">
    <property type="entry name" value="MetI-like"/>
</dbReference>
<evidence type="ECO:0000313" key="8">
    <source>
        <dbReference type="Proteomes" id="UP000002366"/>
    </source>
</evidence>
<dbReference type="KEGG" id="aco:Amico_1560"/>
<keyword evidence="3 5" id="KW-1133">Transmembrane helix</keyword>
<evidence type="ECO:0000313" key="7">
    <source>
        <dbReference type="EMBL" id="ADE57677.1"/>
    </source>
</evidence>
<gene>
    <name evidence="7" type="ordered locus">Amico_1560</name>
</gene>
<keyword evidence="2 5" id="KW-0812">Transmembrane</keyword>
<dbReference type="PANTHER" id="PTHR43632:SF1">
    <property type="entry name" value="PERMEASE COMPONENT OF TUNGSTATE ABC TRANSPORTER"/>
    <property type="match status" value="1"/>
</dbReference>
<organism evidence="7 8">
    <name type="scientific">Aminobacterium colombiense (strain DSM 12261 / ALA-1)</name>
    <dbReference type="NCBI Taxonomy" id="572547"/>
    <lineage>
        <taxon>Bacteria</taxon>
        <taxon>Thermotogati</taxon>
        <taxon>Synergistota</taxon>
        <taxon>Synergistia</taxon>
        <taxon>Synergistales</taxon>
        <taxon>Aminobacteriaceae</taxon>
        <taxon>Aminobacterium</taxon>
    </lineage>
</organism>
<dbReference type="InterPro" id="IPR035906">
    <property type="entry name" value="MetI-like_sf"/>
</dbReference>
<dbReference type="Pfam" id="PF00528">
    <property type="entry name" value="BPD_transp_1"/>
    <property type="match status" value="1"/>
</dbReference>
<dbReference type="NCBIfam" id="NF038017">
    <property type="entry name" value="ABC_perm1"/>
    <property type="match status" value="1"/>
</dbReference>
<dbReference type="HOGENOM" id="CLU_016047_14_2_0"/>
<dbReference type="GO" id="GO:0005886">
    <property type="term" value="C:plasma membrane"/>
    <property type="evidence" value="ECO:0007669"/>
    <property type="project" value="UniProtKB-SubCell"/>
</dbReference>
<sequence length="231" mass="24653">MDYISQGIATAFQLLARGDAETWSAVITTLRVSSLSILISLLLGIPAGFLLGSISFPGKNSIRTLVDTLMALPTVVVGLLVYSLISRRGPLGEFGLLFTLEGIVIGQVVLGLPIVVALTASAIESLEIQLRQTLLTLGTTKKQLVLSTLWEARYAVTVAAITAYSRIISEVGVSMMLGGNIKWHTRSITTAMALETGKGEFAMGIALGMVLLFIVLLVNLFLAEFKRRSAA</sequence>
<dbReference type="OrthoDB" id="9781724at2"/>
<feature type="domain" description="ABC transmembrane type-1" evidence="6">
    <location>
        <begin position="26"/>
        <end position="222"/>
    </location>
</feature>
<comment type="similarity">
    <text evidence="5">Belongs to the binding-protein-dependent transport system permease family.</text>
</comment>
<dbReference type="EMBL" id="CP001997">
    <property type="protein sequence ID" value="ADE57677.1"/>
    <property type="molecule type" value="Genomic_DNA"/>
</dbReference>
<dbReference type="PANTHER" id="PTHR43632">
    <property type="entry name" value="PERMEASE COMPONENT OF TUNGSTATE ABC TRANSPORTER"/>
    <property type="match status" value="1"/>
</dbReference>
<dbReference type="STRING" id="572547.Amico_1560"/>
<protein>
    <submittedName>
        <fullName evidence="7">Binding-protein-dependent transport systems inner membrane component</fullName>
    </submittedName>
</protein>
<evidence type="ECO:0000256" key="4">
    <source>
        <dbReference type="ARBA" id="ARBA00023136"/>
    </source>
</evidence>
<feature type="transmembrane region" description="Helical" evidence="5">
    <location>
        <begin position="30"/>
        <end position="52"/>
    </location>
</feature>
<dbReference type="Gene3D" id="1.10.3720.10">
    <property type="entry name" value="MetI-like"/>
    <property type="match status" value="1"/>
</dbReference>
<dbReference type="eggNOG" id="COG4662">
    <property type="taxonomic scope" value="Bacteria"/>
</dbReference>
<keyword evidence="4 5" id="KW-0472">Membrane</keyword>
<feature type="transmembrane region" description="Helical" evidence="5">
    <location>
        <begin position="97"/>
        <end position="123"/>
    </location>
</feature>
<dbReference type="Proteomes" id="UP000002366">
    <property type="component" value="Chromosome"/>
</dbReference>
<dbReference type="SUPFAM" id="SSF161098">
    <property type="entry name" value="MetI-like"/>
    <property type="match status" value="1"/>
</dbReference>
<feature type="transmembrane region" description="Helical" evidence="5">
    <location>
        <begin position="201"/>
        <end position="222"/>
    </location>
</feature>
<dbReference type="AlphaFoldDB" id="D5EGJ5"/>
<name>D5EGJ5_AMICL</name>
<feature type="transmembrane region" description="Helical" evidence="5">
    <location>
        <begin position="64"/>
        <end position="85"/>
    </location>
</feature>
<keyword evidence="5" id="KW-0813">Transport</keyword>
<proteinExistence type="inferred from homology"/>
<evidence type="ECO:0000256" key="5">
    <source>
        <dbReference type="RuleBase" id="RU363032"/>
    </source>
</evidence>
<accession>D5EGJ5</accession>
<evidence type="ECO:0000259" key="6">
    <source>
        <dbReference type="PROSITE" id="PS50928"/>
    </source>
</evidence>